<accession>A0A6C0HVM5</accession>
<evidence type="ECO:0000259" key="1">
    <source>
        <dbReference type="PROSITE" id="PS50076"/>
    </source>
</evidence>
<sequence>MDNDTESIKFNSLEFNLYELLNLPIDCTTEQVKKTFRKLIKQFHPDKITDVEEKIYYNLTLANHILGNQNSKDKYDRWLLKSNQSHSSLKDNFKTDEQQIREYFPQNKEEASVEFAKNFDMLGKRHGDYKEDNRSLQNIYKDKEKERVKVNVKKENFSSMDEFNNTFSSRKTNGSYSTMLVKRTTDIQPFSLKSSNLAELKHFDKVYINDTQYVTAFELIPSDESKFNNKNIKERLDDYKSTSQSLKRNNVNFEDLNI</sequence>
<protein>
    <recommendedName>
        <fullName evidence="1">J domain-containing protein</fullName>
    </recommendedName>
</protein>
<dbReference type="InterPro" id="IPR053025">
    <property type="entry name" value="Mito_ATP_Synthase-Asso"/>
</dbReference>
<dbReference type="CDD" id="cd06257">
    <property type="entry name" value="DnaJ"/>
    <property type="match status" value="1"/>
</dbReference>
<dbReference type="EMBL" id="MN740017">
    <property type="protein sequence ID" value="QHT84297.1"/>
    <property type="molecule type" value="Genomic_DNA"/>
</dbReference>
<evidence type="ECO:0000313" key="2">
    <source>
        <dbReference type="EMBL" id="QHT84297.1"/>
    </source>
</evidence>
<dbReference type="SMART" id="SM00271">
    <property type="entry name" value="DnaJ"/>
    <property type="match status" value="1"/>
</dbReference>
<dbReference type="AlphaFoldDB" id="A0A6C0HVM5"/>
<proteinExistence type="predicted"/>
<dbReference type="PROSITE" id="PS50076">
    <property type="entry name" value="DNAJ_2"/>
    <property type="match status" value="1"/>
</dbReference>
<feature type="domain" description="J" evidence="1">
    <location>
        <begin position="16"/>
        <end position="79"/>
    </location>
</feature>
<dbReference type="PANTHER" id="PTHR44873">
    <property type="entry name" value="DNAJ HOMOLOG SUBFAMILY C MEMBER 30, MITOCHONDRIAL"/>
    <property type="match status" value="1"/>
</dbReference>
<dbReference type="Pfam" id="PF00226">
    <property type="entry name" value="DnaJ"/>
    <property type="match status" value="1"/>
</dbReference>
<organism evidence="2">
    <name type="scientific">viral metagenome</name>
    <dbReference type="NCBI Taxonomy" id="1070528"/>
    <lineage>
        <taxon>unclassified sequences</taxon>
        <taxon>metagenomes</taxon>
        <taxon>organismal metagenomes</taxon>
    </lineage>
</organism>
<dbReference type="InterPro" id="IPR001623">
    <property type="entry name" value="DnaJ_domain"/>
</dbReference>
<name>A0A6C0HVM5_9ZZZZ</name>
<dbReference type="PANTHER" id="PTHR44873:SF1">
    <property type="entry name" value="DNAJ HOMOLOG SUBFAMILY C MEMBER 30, MITOCHONDRIAL"/>
    <property type="match status" value="1"/>
</dbReference>
<dbReference type="SUPFAM" id="SSF46565">
    <property type="entry name" value="Chaperone J-domain"/>
    <property type="match status" value="1"/>
</dbReference>
<dbReference type="InterPro" id="IPR036869">
    <property type="entry name" value="J_dom_sf"/>
</dbReference>
<dbReference type="Gene3D" id="1.10.287.110">
    <property type="entry name" value="DnaJ domain"/>
    <property type="match status" value="1"/>
</dbReference>
<reference evidence="2" key="1">
    <citation type="journal article" date="2020" name="Nature">
        <title>Giant virus diversity and host interactions through global metagenomics.</title>
        <authorList>
            <person name="Schulz F."/>
            <person name="Roux S."/>
            <person name="Paez-Espino D."/>
            <person name="Jungbluth S."/>
            <person name="Walsh D.A."/>
            <person name="Denef V.J."/>
            <person name="McMahon K.D."/>
            <person name="Konstantinidis K.T."/>
            <person name="Eloe-Fadrosh E.A."/>
            <person name="Kyrpides N.C."/>
            <person name="Woyke T."/>
        </authorList>
    </citation>
    <scope>NUCLEOTIDE SEQUENCE</scope>
    <source>
        <strain evidence="2">GVMAG-M-3300023184-177</strain>
    </source>
</reference>